<dbReference type="PANTHER" id="PTHR34990:SF2">
    <property type="entry name" value="BLL8164 PROTEIN"/>
    <property type="match status" value="1"/>
</dbReference>
<evidence type="ECO:0000256" key="5">
    <source>
        <dbReference type="ARBA" id="ARBA00023211"/>
    </source>
</evidence>
<dbReference type="GO" id="GO:0016020">
    <property type="term" value="C:membrane"/>
    <property type="evidence" value="ECO:0007669"/>
    <property type="project" value="GOC"/>
</dbReference>
<accession>A0A7I9VQK2</accession>
<gene>
    <name evidence="7" type="ORF">AMYX_29980</name>
</gene>
<sequence>MGRKLKLVISDFHLGKGPYREDGSVNVFEDFRADGKFTEFLDYHRSGDHADDEVELVVNGDFFNLLSVDLDGRLNDAITERVAVEKTEAIIRGHPLVFEALRRFAAAPGHAVVFMMGNHDPGILFAGVREAVSAAVGGKHAYLLDTYDFDGVHIEHGMQHEPMNAFNTQRYFVERGGELSLNLPLGSRYIIEVLNREKALRPYIDKVAPFRRYFAWALLNDPAVVFKISAKSVDFALRAMLKKIPYVDEVSPTEILQRLVLYTAFPTLEREAKHLLGRRGFHTVIMGHTHVPLYREYARDRVYINTGTWNAMTSLDMGSLGRTTQLTYAHVEWVEGRPRARLREWRGLQRPAEDVFF</sequence>
<protein>
    <submittedName>
        <fullName evidence="7">UDP-2,3-diacylglucosamine hydrolase</fullName>
    </submittedName>
</protein>
<feature type="domain" description="Calcineurin-like phosphoesterase" evidence="6">
    <location>
        <begin position="7"/>
        <end position="292"/>
    </location>
</feature>
<dbReference type="PANTHER" id="PTHR34990">
    <property type="entry name" value="UDP-2,3-DIACYLGLUCOSAMINE HYDROLASE-RELATED"/>
    <property type="match status" value="1"/>
</dbReference>
<keyword evidence="4" id="KW-0472">Membrane</keyword>
<dbReference type="AlphaFoldDB" id="A0A7I9VQK2"/>
<reference evidence="8" key="1">
    <citation type="journal article" date="2020" name="Appl. Environ. Microbiol.">
        <title>Diazotrophic Anaeromyxobacter Isolates from Soils.</title>
        <authorList>
            <person name="Masuda Y."/>
            <person name="Yamanaka H."/>
            <person name="Xu Z.X."/>
            <person name="Shiratori Y."/>
            <person name="Aono T."/>
            <person name="Amachi S."/>
            <person name="Senoo K."/>
            <person name="Itoh H."/>
        </authorList>
    </citation>
    <scope>NUCLEOTIDE SEQUENCE [LARGE SCALE GENOMIC DNA]</scope>
    <source>
        <strain evidence="8">R267</strain>
    </source>
</reference>
<evidence type="ECO:0000313" key="8">
    <source>
        <dbReference type="Proteomes" id="UP000503640"/>
    </source>
</evidence>
<keyword evidence="3" id="KW-0479">Metal-binding</keyword>
<evidence type="ECO:0000256" key="3">
    <source>
        <dbReference type="ARBA" id="ARBA00022723"/>
    </source>
</evidence>
<dbReference type="RefSeq" id="WP_176066642.1">
    <property type="nucleotide sequence ID" value="NZ_BJTG01000007.1"/>
</dbReference>
<dbReference type="GO" id="GO:0008758">
    <property type="term" value="F:UDP-2,3-diacylglucosamine hydrolase activity"/>
    <property type="evidence" value="ECO:0007669"/>
    <property type="project" value="TreeGrafter"/>
</dbReference>
<dbReference type="EMBL" id="BJTG01000007">
    <property type="protein sequence ID" value="GEJ58257.1"/>
    <property type="molecule type" value="Genomic_DNA"/>
</dbReference>
<evidence type="ECO:0000256" key="2">
    <source>
        <dbReference type="ARBA" id="ARBA00022519"/>
    </source>
</evidence>
<dbReference type="InterPro" id="IPR043461">
    <property type="entry name" value="LpxH-like"/>
</dbReference>
<keyword evidence="2" id="KW-0997">Cell inner membrane</keyword>
<keyword evidence="8" id="KW-1185">Reference proteome</keyword>
<dbReference type="SUPFAM" id="SSF56300">
    <property type="entry name" value="Metallo-dependent phosphatases"/>
    <property type="match status" value="1"/>
</dbReference>
<evidence type="ECO:0000256" key="4">
    <source>
        <dbReference type="ARBA" id="ARBA00023136"/>
    </source>
</evidence>
<comment type="caution">
    <text evidence="7">The sequence shown here is derived from an EMBL/GenBank/DDBJ whole genome shotgun (WGS) entry which is preliminary data.</text>
</comment>
<evidence type="ECO:0000259" key="6">
    <source>
        <dbReference type="Pfam" id="PF00149"/>
    </source>
</evidence>
<dbReference type="GO" id="GO:0046872">
    <property type="term" value="F:metal ion binding"/>
    <property type="evidence" value="ECO:0007669"/>
    <property type="project" value="UniProtKB-KW"/>
</dbReference>
<dbReference type="InterPro" id="IPR029052">
    <property type="entry name" value="Metallo-depent_PP-like"/>
</dbReference>
<dbReference type="Gene3D" id="3.60.21.10">
    <property type="match status" value="1"/>
</dbReference>
<dbReference type="Proteomes" id="UP000503640">
    <property type="component" value="Unassembled WGS sequence"/>
</dbReference>
<proteinExistence type="predicted"/>
<dbReference type="GO" id="GO:0009245">
    <property type="term" value="P:lipid A biosynthetic process"/>
    <property type="evidence" value="ECO:0007669"/>
    <property type="project" value="TreeGrafter"/>
</dbReference>
<name>A0A7I9VQK2_9BACT</name>
<organism evidence="7 8">
    <name type="scientific">Anaeromyxobacter diazotrophicus</name>
    <dbReference type="NCBI Taxonomy" id="2590199"/>
    <lineage>
        <taxon>Bacteria</taxon>
        <taxon>Pseudomonadati</taxon>
        <taxon>Myxococcota</taxon>
        <taxon>Myxococcia</taxon>
        <taxon>Myxococcales</taxon>
        <taxon>Cystobacterineae</taxon>
        <taxon>Anaeromyxobacteraceae</taxon>
        <taxon>Anaeromyxobacter</taxon>
    </lineage>
</organism>
<evidence type="ECO:0000256" key="1">
    <source>
        <dbReference type="ARBA" id="ARBA00022475"/>
    </source>
</evidence>
<keyword evidence="5" id="KW-0464">Manganese</keyword>
<evidence type="ECO:0000313" key="7">
    <source>
        <dbReference type="EMBL" id="GEJ58257.1"/>
    </source>
</evidence>
<keyword evidence="1" id="KW-1003">Cell membrane</keyword>
<dbReference type="InterPro" id="IPR004843">
    <property type="entry name" value="Calcineurin-like_PHP"/>
</dbReference>
<dbReference type="Pfam" id="PF00149">
    <property type="entry name" value="Metallophos"/>
    <property type="match status" value="1"/>
</dbReference>
<keyword evidence="7" id="KW-0378">Hydrolase</keyword>